<dbReference type="GO" id="GO:0005634">
    <property type="term" value="C:nucleus"/>
    <property type="evidence" value="ECO:0007669"/>
    <property type="project" value="TreeGrafter"/>
</dbReference>
<dbReference type="InterPro" id="IPR012337">
    <property type="entry name" value="RNaseH-like_sf"/>
</dbReference>
<organism evidence="3 4">
    <name type="scientific">Cetraspora pellucida</name>
    <dbReference type="NCBI Taxonomy" id="1433469"/>
    <lineage>
        <taxon>Eukaryota</taxon>
        <taxon>Fungi</taxon>
        <taxon>Fungi incertae sedis</taxon>
        <taxon>Mucoromycota</taxon>
        <taxon>Glomeromycotina</taxon>
        <taxon>Glomeromycetes</taxon>
        <taxon>Diversisporales</taxon>
        <taxon>Gigasporaceae</taxon>
        <taxon>Cetraspora</taxon>
    </lineage>
</organism>
<protein>
    <submittedName>
        <fullName evidence="3">15712_t:CDS:1</fullName>
    </submittedName>
</protein>
<dbReference type="EMBL" id="CAJVQA010021292">
    <property type="protein sequence ID" value="CAG8768143.1"/>
    <property type="molecule type" value="Genomic_DNA"/>
</dbReference>
<accession>A0A9N9J746</accession>
<dbReference type="SUPFAM" id="SSF53098">
    <property type="entry name" value="Ribonuclease H-like"/>
    <property type="match status" value="1"/>
</dbReference>
<dbReference type="Proteomes" id="UP000789759">
    <property type="component" value="Unassembled WGS sequence"/>
</dbReference>
<feature type="domain" description="HAT C-terminal dimerisation" evidence="2">
    <location>
        <begin position="163"/>
        <end position="213"/>
    </location>
</feature>
<name>A0A9N9J746_9GLOM</name>
<dbReference type="AlphaFoldDB" id="A0A9N9J746"/>
<feature type="region of interest" description="Disordered" evidence="1">
    <location>
        <begin position="58"/>
        <end position="83"/>
    </location>
</feature>
<gene>
    <name evidence="3" type="ORF">CPELLU_LOCUS15699</name>
</gene>
<dbReference type="PANTHER" id="PTHR46169">
    <property type="entry name" value="DNA REPLICATION-RELATED ELEMENT FACTOR, ISOFORM A"/>
    <property type="match status" value="1"/>
</dbReference>
<dbReference type="GO" id="GO:0046983">
    <property type="term" value="F:protein dimerization activity"/>
    <property type="evidence" value="ECO:0007669"/>
    <property type="project" value="InterPro"/>
</dbReference>
<sequence>MLAPIEKITRRISGADYPTFSAVYLYIEILKKSFVSQLNKGETKQQYLNLIYGYNSDKDKSTDDSSSSVSDDNDTPSCGTRRHCIQQGTNIDNNNKVEYLPSINPSGLLQRVRAAIFLSLNKLWTIPSDAALMASTLDPWFKIFQWAPDQLADARRLLERIGLNEDPIKWWQSHKAKLPILAQLARKYLSIPATSVPSERLFSDANNHVTSKRT</sequence>
<evidence type="ECO:0000313" key="4">
    <source>
        <dbReference type="Proteomes" id="UP000789759"/>
    </source>
</evidence>
<dbReference type="OrthoDB" id="2427034at2759"/>
<keyword evidence="4" id="KW-1185">Reference proteome</keyword>
<dbReference type="InterPro" id="IPR052717">
    <property type="entry name" value="Vacuolar_transposase_reg"/>
</dbReference>
<proteinExistence type="predicted"/>
<dbReference type="InterPro" id="IPR008906">
    <property type="entry name" value="HATC_C_dom"/>
</dbReference>
<dbReference type="PANTHER" id="PTHR46169:SF29">
    <property type="entry name" value="DNA REPLICATION-RELATED ELEMENT FACTOR, ISOFORM A"/>
    <property type="match status" value="1"/>
</dbReference>
<reference evidence="3" key="1">
    <citation type="submission" date="2021-06" db="EMBL/GenBank/DDBJ databases">
        <authorList>
            <person name="Kallberg Y."/>
            <person name="Tangrot J."/>
            <person name="Rosling A."/>
        </authorList>
    </citation>
    <scope>NUCLEOTIDE SEQUENCE</scope>
    <source>
        <strain evidence="3">FL966</strain>
    </source>
</reference>
<evidence type="ECO:0000313" key="3">
    <source>
        <dbReference type="EMBL" id="CAG8768143.1"/>
    </source>
</evidence>
<dbReference type="Pfam" id="PF05699">
    <property type="entry name" value="Dimer_Tnp_hAT"/>
    <property type="match status" value="1"/>
</dbReference>
<dbReference type="GO" id="GO:0006357">
    <property type="term" value="P:regulation of transcription by RNA polymerase II"/>
    <property type="evidence" value="ECO:0007669"/>
    <property type="project" value="TreeGrafter"/>
</dbReference>
<evidence type="ECO:0000259" key="2">
    <source>
        <dbReference type="Pfam" id="PF05699"/>
    </source>
</evidence>
<evidence type="ECO:0000256" key="1">
    <source>
        <dbReference type="SAM" id="MobiDB-lite"/>
    </source>
</evidence>
<comment type="caution">
    <text evidence="3">The sequence shown here is derived from an EMBL/GenBank/DDBJ whole genome shotgun (WGS) entry which is preliminary data.</text>
</comment>